<reference evidence="2" key="1">
    <citation type="submission" date="2023-10" db="EMBL/GenBank/DDBJ databases">
        <authorList>
            <person name="Chen Y."/>
            <person name="Shah S."/>
            <person name="Dougan E. K."/>
            <person name="Thang M."/>
            <person name="Chan C."/>
        </authorList>
    </citation>
    <scope>NUCLEOTIDE SEQUENCE [LARGE SCALE GENOMIC DNA]</scope>
</reference>
<protein>
    <recommendedName>
        <fullName evidence="4">RNA-directed RNA polymerase</fullName>
    </recommendedName>
</protein>
<organism evidence="2 3">
    <name type="scientific">Prorocentrum cordatum</name>
    <dbReference type="NCBI Taxonomy" id="2364126"/>
    <lineage>
        <taxon>Eukaryota</taxon>
        <taxon>Sar</taxon>
        <taxon>Alveolata</taxon>
        <taxon>Dinophyceae</taxon>
        <taxon>Prorocentrales</taxon>
        <taxon>Prorocentraceae</taxon>
        <taxon>Prorocentrum</taxon>
    </lineage>
</organism>
<evidence type="ECO:0008006" key="4">
    <source>
        <dbReference type="Google" id="ProtNLM"/>
    </source>
</evidence>
<proteinExistence type="predicted"/>
<feature type="compositionally biased region" description="Low complexity" evidence="1">
    <location>
        <begin position="71"/>
        <end position="93"/>
    </location>
</feature>
<evidence type="ECO:0000256" key="1">
    <source>
        <dbReference type="SAM" id="MobiDB-lite"/>
    </source>
</evidence>
<evidence type="ECO:0000313" key="2">
    <source>
        <dbReference type="EMBL" id="CAK0877529.1"/>
    </source>
</evidence>
<dbReference type="EMBL" id="CAUYUJ010017747">
    <property type="protein sequence ID" value="CAK0877529.1"/>
    <property type="molecule type" value="Genomic_DNA"/>
</dbReference>
<accession>A0ABN9VVE1</accession>
<feature type="region of interest" description="Disordered" evidence="1">
    <location>
        <begin position="65"/>
        <end position="93"/>
    </location>
</feature>
<name>A0ABN9VVE1_9DINO</name>
<keyword evidence="3" id="KW-1185">Reference proteome</keyword>
<evidence type="ECO:0000313" key="3">
    <source>
        <dbReference type="Proteomes" id="UP001189429"/>
    </source>
</evidence>
<gene>
    <name evidence="2" type="ORF">PCOR1329_LOCUS61565</name>
</gene>
<dbReference type="Proteomes" id="UP001189429">
    <property type="component" value="Unassembled WGS sequence"/>
</dbReference>
<sequence>MPPCRMCLQHGVDGVAVPGSDFCAAHSAARPETSVGFDRVGHTGDADGTGLTQAAGELHLVGAPAPPGLAPPAADGAPGVAPAAAGAPAVAGPPQQPLPAAALADRHLALSGQLFQNWLEQEVLAHFDLAQAASTSAPDTAGVTVEYPTCWSALHGVLTKLGYASDSSDPWKALGFALYEGPAPSAQSLAARERTAVQLCAVGQKDGWTPQDKDRAAMAARHFQAAAAACAAELPEVIKQRRRLRVGTLPLWKELGHDALDLLRPASGGPDVWFLTQWSSILTRAQPSPWDMEATRKLATLLEKGDEQVWELLGNQHIVAWFPEDGNAATRCRAALLRRVPTGAQPASLRFVVPLPLFPGAHDVPAILDNWWCPLLGERWAPLVRKVEFTDVPLEMVLPGPTSPRHAKMGLALFTIAFAGPRVPPAMLSCRPPLLQIEGVVPMTFDMRTEDVVSFATLMRHPLMQGAIWRNPRRSLAHTLEVPRVCIDVLFPREYVELDQGLLLQQLRPRLPSSTYFGPQSLCTASDAMILEINSTMGLPHVWPLCSQLLVLSPGRALVLSGASGETWITVLDQLLAQDPGAAATCLRWKPSRGGRPVATPSATTAALAATRKKANGKPAALDPLTEVIVRGEVGQEDGEVMRLLMSHVATSTGIALTERTATKPLKHGEFEHVPVEQHGGTGGRVRVLLKDAQEVEKLRAALHGQHIAVGHTRVGIEVINERFDLDTGAGNGVRRARCCRAASSLPHSALMFLWIATGMVDFAEPWALFAACDHRRGQKMLYVQQLMRKLDVLLVTEDWGVQKLGHLKAALRQAGLNLEGEWAGVPEATTLEDRLGVALCFIRAFERGFATDVSSCLLRYPKIRDLVDNPYAFEGNVSVKLQRLRDHAMELARDHALDELGKSHADLTGTDVFTAAKARAKNNRLIFRLRPGRVSAVDCILDEHGEARTTPEEMAATLRTHWGIVFQRRGVDDDMLAEWLDQDSDHRPLDQLGPFPPRSFRLKKKHIREAIRRSSCSSPGPDGLSFLAWRRIESLAVEVLHEVFGDICSEDGLQRLHAFAEDFNHSLLFFIPKGPPERLGSAEMGHAVDKVRPLNVTNTDNRLLANAVRMVVEDAVERKVCAKLFPGPRAWTIPDLMPQLRRMGFPCELMDIRCATIAAQARVCHLEALPQGGLQVHARARRLRQLLQSDGRQFYSEAVEAWLASNTLFVMEASADRIDGEEFRRGLRLTHELPTEDGLSLKAGWQASRCQFLPAARPPTKVEAFLRRRLDHWSIGLAPGRRVPRFSAYIALLGQSAPPCVMAAALRTACNGWLTTARFQQRSHCAFGCGGGFDCIRHYAHCGLYHRWCEEARALEPPPAQARLASFLGLHAPMGLEATPVPRTSDQMRLLRAVCIYALYRAHLAVRHKAVFQFDAGHLFKAAVREACAREPLNGLLARSRRRRPGA</sequence>
<comment type="caution">
    <text evidence="2">The sequence shown here is derived from an EMBL/GenBank/DDBJ whole genome shotgun (WGS) entry which is preliminary data.</text>
</comment>